<keyword evidence="1" id="KW-0472">Membrane</keyword>
<sequence>MSVRYVSIPPGFSEMPVDLQLNATGIANVSASGRGLPQYAPLLPSPAQIPSGVVELVLIVSAFLLVLVMVFLYIRSSYRAHETLSVTLGRRELHDLFPTVNYVYKGVKSILRRYLTLLRSRVGCSTCTPREVSHRLGFLKKFVEVYEDVVYGDKQRLDIDEALQEVRRGEE</sequence>
<comment type="caution">
    <text evidence="2">The sequence shown here is derived from an EMBL/GenBank/DDBJ whole genome shotgun (WGS) entry which is preliminary data.</text>
</comment>
<reference evidence="2" key="1">
    <citation type="journal article" date="2020" name="mSystems">
        <title>Genome- and Community-Level Interaction Insights into Carbon Utilization and Element Cycling Functions of Hydrothermarchaeota in Hydrothermal Sediment.</title>
        <authorList>
            <person name="Zhou Z."/>
            <person name="Liu Y."/>
            <person name="Xu W."/>
            <person name="Pan J."/>
            <person name="Luo Z.H."/>
            <person name="Li M."/>
        </authorList>
    </citation>
    <scope>NUCLEOTIDE SEQUENCE [LARGE SCALE GENOMIC DNA]</scope>
    <source>
        <strain evidence="2">SpSt-732</strain>
    </source>
</reference>
<gene>
    <name evidence="2" type="ORF">ENV14_04745</name>
</gene>
<keyword evidence="1" id="KW-0812">Transmembrane</keyword>
<proteinExistence type="predicted"/>
<organism evidence="2">
    <name type="scientific">Ignisphaera aggregans</name>
    <dbReference type="NCBI Taxonomy" id="334771"/>
    <lineage>
        <taxon>Archaea</taxon>
        <taxon>Thermoproteota</taxon>
        <taxon>Thermoprotei</taxon>
        <taxon>Desulfurococcales</taxon>
        <taxon>Desulfurococcaceae</taxon>
        <taxon>Ignisphaera</taxon>
    </lineage>
</organism>
<evidence type="ECO:0008006" key="3">
    <source>
        <dbReference type="Google" id="ProtNLM"/>
    </source>
</evidence>
<dbReference type="EMBL" id="DTFF01000041">
    <property type="protein sequence ID" value="HGI87683.1"/>
    <property type="molecule type" value="Genomic_DNA"/>
</dbReference>
<evidence type="ECO:0000313" key="2">
    <source>
        <dbReference type="EMBL" id="HGI87683.1"/>
    </source>
</evidence>
<accession>A0A7C4FFP3</accession>
<name>A0A7C4FFP3_9CREN</name>
<feature type="transmembrane region" description="Helical" evidence="1">
    <location>
        <begin position="53"/>
        <end position="74"/>
    </location>
</feature>
<protein>
    <recommendedName>
        <fullName evidence="3">DUF4129 domain-containing protein</fullName>
    </recommendedName>
</protein>
<keyword evidence="1" id="KW-1133">Transmembrane helix</keyword>
<dbReference type="AlphaFoldDB" id="A0A7C4FFP3"/>
<evidence type="ECO:0000256" key="1">
    <source>
        <dbReference type="SAM" id="Phobius"/>
    </source>
</evidence>